<dbReference type="InterPro" id="IPR007168">
    <property type="entry name" value="Phageshock_PspC_N"/>
</dbReference>
<feature type="domain" description="Phage shock protein PspC N-terminal" evidence="7">
    <location>
        <begin position="2"/>
        <end position="60"/>
    </location>
</feature>
<proteinExistence type="predicted"/>
<evidence type="ECO:0000256" key="6">
    <source>
        <dbReference type="SAM" id="Phobius"/>
    </source>
</evidence>
<dbReference type="PANTHER" id="PTHR33885">
    <property type="entry name" value="PHAGE SHOCK PROTEIN C"/>
    <property type="match status" value="1"/>
</dbReference>
<evidence type="ECO:0000313" key="8">
    <source>
        <dbReference type="EMBL" id="MFC4737016.1"/>
    </source>
</evidence>
<reference evidence="9" key="1">
    <citation type="journal article" date="2019" name="Int. J. Syst. Evol. Microbiol.">
        <title>The Global Catalogue of Microorganisms (GCM) 10K type strain sequencing project: providing services to taxonomists for standard genome sequencing and annotation.</title>
        <authorList>
            <consortium name="The Broad Institute Genomics Platform"/>
            <consortium name="The Broad Institute Genome Sequencing Center for Infectious Disease"/>
            <person name="Wu L."/>
            <person name="Ma J."/>
        </authorList>
    </citation>
    <scope>NUCLEOTIDE SEQUENCE [LARGE SCALE GENOMIC DNA]</scope>
    <source>
        <strain evidence="9">JCM 12165</strain>
    </source>
</reference>
<dbReference type="Pfam" id="PF04024">
    <property type="entry name" value="PspC"/>
    <property type="match status" value="1"/>
</dbReference>
<evidence type="ECO:0000256" key="2">
    <source>
        <dbReference type="ARBA" id="ARBA00022475"/>
    </source>
</evidence>
<comment type="caution">
    <text evidence="8">The sequence shown here is derived from an EMBL/GenBank/DDBJ whole genome shotgun (WGS) entry which is preliminary data.</text>
</comment>
<evidence type="ECO:0000313" key="9">
    <source>
        <dbReference type="Proteomes" id="UP001595896"/>
    </source>
</evidence>
<organism evidence="8 9">
    <name type="scientific">Bacillus daqingensis</name>
    <dbReference type="NCBI Taxonomy" id="872396"/>
    <lineage>
        <taxon>Bacteria</taxon>
        <taxon>Bacillati</taxon>
        <taxon>Bacillota</taxon>
        <taxon>Bacilli</taxon>
        <taxon>Bacillales</taxon>
        <taxon>Bacillaceae</taxon>
        <taxon>Bacillus</taxon>
    </lineage>
</organism>
<protein>
    <submittedName>
        <fullName evidence="8">PspC domain-containing protein</fullName>
    </submittedName>
</protein>
<keyword evidence="9" id="KW-1185">Reference proteome</keyword>
<name>A0ABV9NVU3_9BACI</name>
<evidence type="ECO:0000256" key="5">
    <source>
        <dbReference type="ARBA" id="ARBA00023136"/>
    </source>
</evidence>
<feature type="transmembrane region" description="Helical" evidence="6">
    <location>
        <begin position="33"/>
        <end position="57"/>
    </location>
</feature>
<comment type="subcellular location">
    <subcellularLocation>
        <location evidence="1">Cell membrane</location>
        <topology evidence="1">Single-pass membrane protein</topology>
    </subcellularLocation>
</comment>
<dbReference type="Proteomes" id="UP001595896">
    <property type="component" value="Unassembled WGS sequence"/>
</dbReference>
<keyword evidence="3 6" id="KW-0812">Transmembrane</keyword>
<evidence type="ECO:0000256" key="1">
    <source>
        <dbReference type="ARBA" id="ARBA00004162"/>
    </source>
</evidence>
<dbReference type="PANTHER" id="PTHR33885:SF3">
    <property type="entry name" value="PHAGE SHOCK PROTEIN C"/>
    <property type="match status" value="1"/>
</dbReference>
<sequence length="66" mass="7216">MKQLSRTIEDRKLAGVCGGLGKYFGIDPTVVRIAAIVLFFPFSLLVVSLYLIGVFLMPNEGDVRGL</sequence>
<dbReference type="RefSeq" id="WP_377909626.1">
    <property type="nucleotide sequence ID" value="NZ_JBHSGK010000011.1"/>
</dbReference>
<gene>
    <name evidence="8" type="ORF">ACFO4L_10495</name>
</gene>
<dbReference type="InterPro" id="IPR052027">
    <property type="entry name" value="PspC"/>
</dbReference>
<evidence type="ECO:0000256" key="4">
    <source>
        <dbReference type="ARBA" id="ARBA00022989"/>
    </source>
</evidence>
<keyword evidence="5 6" id="KW-0472">Membrane</keyword>
<evidence type="ECO:0000259" key="7">
    <source>
        <dbReference type="Pfam" id="PF04024"/>
    </source>
</evidence>
<accession>A0ABV9NVU3</accession>
<keyword evidence="2" id="KW-1003">Cell membrane</keyword>
<evidence type="ECO:0000256" key="3">
    <source>
        <dbReference type="ARBA" id="ARBA00022692"/>
    </source>
</evidence>
<keyword evidence="4 6" id="KW-1133">Transmembrane helix</keyword>
<dbReference type="EMBL" id="JBHSGK010000011">
    <property type="protein sequence ID" value="MFC4737016.1"/>
    <property type="molecule type" value="Genomic_DNA"/>
</dbReference>